<keyword evidence="5" id="KW-1185">Reference proteome</keyword>
<feature type="domain" description="Acyclic terpene utilisation N-terminal" evidence="2">
    <location>
        <begin position="25"/>
        <end position="436"/>
    </location>
</feature>
<evidence type="ECO:0000259" key="3">
    <source>
        <dbReference type="Pfam" id="PF23544"/>
    </source>
</evidence>
<dbReference type="PANTHER" id="PTHR47585:SF1">
    <property type="entry name" value="DUF1446 DOMAIN-CONTAINING PROTEIN"/>
    <property type="match status" value="1"/>
</dbReference>
<reference evidence="4" key="1">
    <citation type="submission" date="2020-11" db="EMBL/GenBank/DDBJ databases">
        <title>Nocardioides sp. nov., isolated from Soil of Cynanchum wilfordii Hemsley rhizosphere.</title>
        <authorList>
            <person name="Lee J.-S."/>
            <person name="Suh M.K."/>
            <person name="Kim J.-S."/>
        </authorList>
    </citation>
    <scope>NUCLEOTIDE SEQUENCE</scope>
    <source>
        <strain evidence="4">KCTC 19275</strain>
    </source>
</reference>
<dbReference type="AlphaFoldDB" id="A0A930YGE4"/>
<dbReference type="PANTHER" id="PTHR47585">
    <property type="match status" value="1"/>
</dbReference>
<sequence>MRGWTSRRRSRGRRVGGGRLVAEALRVGNCSGFYGDRLSAMREMLEGGSLDVLTGDYLAELTMLILGRDQLKDPSLGYARTFVRQLEDCLGLALERGVRIVSNAGGLNPAGLAARIGEVASGLGLSPSVAYVDGDDVRALGFEGALTANAYLGGWGIAAALAEGADVLVTGRVTDASLVVGPAAAHFGWAPDAYDALAGAVVAGHVLECGCQATGGNFSGFREIPHPTLPMGFPLAEIAADGSSVVTKHDGTGGMVSVDTVTAQLMYEVQSTTYLNPDVTTDLTSIRLAADGPDRVRVSGVRGSAPPERLKVGVNELGGYRNVVELVLTGLDIKEKAVWVRAQLGQRVRPQSIATALGPLPREDADREEDASTLLRITVQDESADVVGRAFSSAAVELALASYPGFTMTAPPGSGTPFGVYRAEYVDRSAVRHTVHHADGRVSLVEEGALAPVTRPGERSEVTSPGLATVASAPSSTSGKRVPLGTFVHARSGDKGGDANLGLWVAHDGSTSYDARVAWLLATVTPDFLRELLPETRELDVEVHALPNLGGVNVVVHGLLGRGVAASTRFDPQAKGLGEWARSRHVEIPEVLL</sequence>
<feature type="region of interest" description="Disordered" evidence="1">
    <location>
        <begin position="454"/>
        <end position="476"/>
    </location>
</feature>
<dbReference type="EMBL" id="JADKPN010000001">
    <property type="protein sequence ID" value="MBF4761864.1"/>
    <property type="molecule type" value="Genomic_DNA"/>
</dbReference>
<evidence type="ECO:0000313" key="4">
    <source>
        <dbReference type="EMBL" id="MBF4761864.1"/>
    </source>
</evidence>
<feature type="domain" description="AtuA-like ferredoxin-fold" evidence="3">
    <location>
        <begin position="483"/>
        <end position="583"/>
    </location>
</feature>
<protein>
    <submittedName>
        <fullName evidence="4">DUF1446 domain-containing protein</fullName>
    </submittedName>
</protein>
<evidence type="ECO:0000259" key="2">
    <source>
        <dbReference type="Pfam" id="PF07287"/>
    </source>
</evidence>
<organism evidence="4 5">
    <name type="scientific">Nocardioides islandensis</name>
    <dbReference type="NCBI Taxonomy" id="433663"/>
    <lineage>
        <taxon>Bacteria</taxon>
        <taxon>Bacillati</taxon>
        <taxon>Actinomycetota</taxon>
        <taxon>Actinomycetes</taxon>
        <taxon>Propionibacteriales</taxon>
        <taxon>Nocardioidaceae</taxon>
        <taxon>Nocardioides</taxon>
    </lineage>
</organism>
<accession>A0A930YGE4</accession>
<proteinExistence type="predicted"/>
<dbReference type="InterPro" id="IPR056362">
    <property type="entry name" value="AtuA-like_ferredoxin_dom"/>
</dbReference>
<dbReference type="Pfam" id="PF23544">
    <property type="entry name" value="AtuA_ferredoxin"/>
    <property type="match status" value="1"/>
</dbReference>
<gene>
    <name evidence="4" type="ORF">ISU07_01885</name>
</gene>
<comment type="caution">
    <text evidence="4">The sequence shown here is derived from an EMBL/GenBank/DDBJ whole genome shotgun (WGS) entry which is preliminary data.</text>
</comment>
<dbReference type="Proteomes" id="UP000640489">
    <property type="component" value="Unassembled WGS sequence"/>
</dbReference>
<evidence type="ECO:0000313" key="5">
    <source>
        <dbReference type="Proteomes" id="UP000640489"/>
    </source>
</evidence>
<dbReference type="InterPro" id="IPR010839">
    <property type="entry name" value="AtuA_N"/>
</dbReference>
<dbReference type="Pfam" id="PF07287">
    <property type="entry name" value="AtuA"/>
    <property type="match status" value="1"/>
</dbReference>
<name>A0A930YGE4_9ACTN</name>
<evidence type="ECO:0000256" key="1">
    <source>
        <dbReference type="SAM" id="MobiDB-lite"/>
    </source>
</evidence>